<dbReference type="Gene3D" id="3.10.580.10">
    <property type="entry name" value="CBS-domain"/>
    <property type="match status" value="1"/>
</dbReference>
<protein>
    <submittedName>
        <fullName evidence="3">CBS domain-containing protein</fullName>
    </submittedName>
</protein>
<gene>
    <name evidence="3" type="ORF">SAMN05421686_10661</name>
</gene>
<evidence type="ECO:0000256" key="1">
    <source>
        <dbReference type="PROSITE-ProRule" id="PRU00703"/>
    </source>
</evidence>
<dbReference type="EMBL" id="FTOH01000006">
    <property type="protein sequence ID" value="SIS91130.1"/>
    <property type="molecule type" value="Genomic_DNA"/>
</dbReference>
<dbReference type="RefSeq" id="WP_076515879.1">
    <property type="nucleotide sequence ID" value="NZ_FTOH01000006.1"/>
</dbReference>
<dbReference type="OrthoDB" id="5295117at2"/>
<reference evidence="4" key="1">
    <citation type="submission" date="2017-01" db="EMBL/GenBank/DDBJ databases">
        <authorList>
            <person name="Varghese N."/>
            <person name="Submissions S."/>
        </authorList>
    </citation>
    <scope>NUCLEOTIDE SEQUENCE [LARGE SCALE GENOMIC DNA]</scope>
    <source>
        <strain evidence="4">DSM 24913</strain>
    </source>
</reference>
<dbReference type="Pfam" id="PF00571">
    <property type="entry name" value="CBS"/>
    <property type="match status" value="2"/>
</dbReference>
<feature type="domain" description="CBS" evidence="2">
    <location>
        <begin position="109"/>
        <end position="174"/>
    </location>
</feature>
<dbReference type="InterPro" id="IPR046342">
    <property type="entry name" value="CBS_dom_sf"/>
</dbReference>
<dbReference type="InterPro" id="IPR000644">
    <property type="entry name" value="CBS_dom"/>
</dbReference>
<proteinExistence type="predicted"/>
<dbReference type="AlphaFoldDB" id="A0A1N7MYG5"/>
<name>A0A1N7MYG5_9GAMM</name>
<sequence>MKKLTLYPVQKIDELVQPADFKEKNLFSPAMDFFTDFRDVEPLVIEGPVPAPEARSLMIRTHVRLKIVVDAAGHFAGVVSAADLSEQNIIAEAAASGVPRDEVRVSDLMTRKHDLLALNIHEVSSSTIGDVIDFLQGNYQQHCLVIDEDTHQIRGVFSASDISRQLRLPVNIQEQSSFSKVFSAVS</sequence>
<evidence type="ECO:0000313" key="3">
    <source>
        <dbReference type="EMBL" id="SIS91130.1"/>
    </source>
</evidence>
<organism evidence="3 4">
    <name type="scientific">Thalassolituus maritimus</name>
    <dbReference type="NCBI Taxonomy" id="484498"/>
    <lineage>
        <taxon>Bacteria</taxon>
        <taxon>Pseudomonadati</taxon>
        <taxon>Pseudomonadota</taxon>
        <taxon>Gammaproteobacteria</taxon>
        <taxon>Oceanospirillales</taxon>
        <taxon>Oceanospirillaceae</taxon>
        <taxon>Thalassolituus</taxon>
    </lineage>
</organism>
<evidence type="ECO:0000313" key="4">
    <source>
        <dbReference type="Proteomes" id="UP000185639"/>
    </source>
</evidence>
<keyword evidence="1" id="KW-0129">CBS domain</keyword>
<keyword evidence="4" id="KW-1185">Reference proteome</keyword>
<evidence type="ECO:0000259" key="2">
    <source>
        <dbReference type="PROSITE" id="PS51371"/>
    </source>
</evidence>
<dbReference type="PROSITE" id="PS51371">
    <property type="entry name" value="CBS"/>
    <property type="match status" value="1"/>
</dbReference>
<accession>A0A1N7MYG5</accession>
<dbReference type="STRING" id="484498.SAMN05421686_10661"/>
<dbReference type="Proteomes" id="UP000185639">
    <property type="component" value="Unassembled WGS sequence"/>
</dbReference>
<dbReference type="SUPFAM" id="SSF54631">
    <property type="entry name" value="CBS-domain pair"/>
    <property type="match status" value="1"/>
</dbReference>